<dbReference type="GO" id="GO:0008081">
    <property type="term" value="F:phosphoric diester hydrolase activity"/>
    <property type="evidence" value="ECO:0007669"/>
    <property type="project" value="InterPro"/>
</dbReference>
<name>A0A9D1JZ21_9FIRM</name>
<dbReference type="SUPFAM" id="SSF51695">
    <property type="entry name" value="PLC-like phosphodiesterases"/>
    <property type="match status" value="1"/>
</dbReference>
<dbReference type="AlphaFoldDB" id="A0A9D1JZ21"/>
<accession>A0A9D1JZ21</accession>
<gene>
    <name evidence="1" type="ORF">IAB51_03150</name>
</gene>
<reference evidence="1" key="2">
    <citation type="journal article" date="2021" name="PeerJ">
        <title>Extensive microbial diversity within the chicken gut microbiome revealed by metagenomics and culture.</title>
        <authorList>
            <person name="Gilroy R."/>
            <person name="Ravi A."/>
            <person name="Getino M."/>
            <person name="Pursley I."/>
            <person name="Horton D.L."/>
            <person name="Alikhan N.F."/>
            <person name="Baker D."/>
            <person name="Gharbi K."/>
            <person name="Hall N."/>
            <person name="Watson M."/>
            <person name="Adriaenssens E.M."/>
            <person name="Foster-Nyarko E."/>
            <person name="Jarju S."/>
            <person name="Secka A."/>
            <person name="Antonio M."/>
            <person name="Oren A."/>
            <person name="Chaudhuri R.R."/>
            <person name="La Ragione R."/>
            <person name="Hildebrand F."/>
            <person name="Pallen M.J."/>
        </authorList>
    </citation>
    <scope>NUCLEOTIDE SEQUENCE</scope>
    <source>
        <strain evidence="1">CHK199-13235</strain>
    </source>
</reference>
<dbReference type="CDD" id="cd08556">
    <property type="entry name" value="GDPD"/>
    <property type="match status" value="1"/>
</dbReference>
<dbReference type="GO" id="GO:0006629">
    <property type="term" value="P:lipid metabolic process"/>
    <property type="evidence" value="ECO:0007669"/>
    <property type="project" value="InterPro"/>
</dbReference>
<dbReference type="PANTHER" id="PTHR46211">
    <property type="entry name" value="GLYCEROPHOSPHORYL DIESTER PHOSPHODIESTERASE"/>
    <property type="match status" value="1"/>
</dbReference>
<evidence type="ECO:0000313" key="1">
    <source>
        <dbReference type="EMBL" id="HIS75786.1"/>
    </source>
</evidence>
<protein>
    <submittedName>
        <fullName evidence="1">Glycerophosphodiester phosphodiesterase</fullName>
    </submittedName>
</protein>
<reference evidence="1" key="1">
    <citation type="submission" date="2020-10" db="EMBL/GenBank/DDBJ databases">
        <authorList>
            <person name="Gilroy R."/>
        </authorList>
    </citation>
    <scope>NUCLEOTIDE SEQUENCE</scope>
    <source>
        <strain evidence="1">CHK199-13235</strain>
    </source>
</reference>
<dbReference type="InterPro" id="IPR017946">
    <property type="entry name" value="PLC-like_Pdiesterase_TIM-brl"/>
</dbReference>
<dbReference type="Proteomes" id="UP000824002">
    <property type="component" value="Unassembled WGS sequence"/>
</dbReference>
<comment type="caution">
    <text evidence="1">The sequence shown here is derived from an EMBL/GenBank/DDBJ whole genome shotgun (WGS) entry which is preliminary data.</text>
</comment>
<organism evidence="1 2">
    <name type="scientific">Candidatus Merdivicinus excrementipullorum</name>
    <dbReference type="NCBI Taxonomy" id="2840867"/>
    <lineage>
        <taxon>Bacteria</taxon>
        <taxon>Bacillati</taxon>
        <taxon>Bacillota</taxon>
        <taxon>Clostridia</taxon>
        <taxon>Eubacteriales</taxon>
        <taxon>Oscillospiraceae</taxon>
        <taxon>Oscillospiraceae incertae sedis</taxon>
        <taxon>Candidatus Merdivicinus</taxon>
    </lineage>
</organism>
<dbReference type="PANTHER" id="PTHR46211:SF1">
    <property type="entry name" value="GLYCEROPHOSPHODIESTER PHOSPHODIESTERASE, CYTOPLASMIC"/>
    <property type="match status" value="1"/>
</dbReference>
<dbReference type="EMBL" id="DVJP01000025">
    <property type="protein sequence ID" value="HIS75786.1"/>
    <property type="molecule type" value="Genomic_DNA"/>
</dbReference>
<dbReference type="Gene3D" id="3.20.20.190">
    <property type="entry name" value="Phosphatidylinositol (PI) phosphodiesterase"/>
    <property type="match status" value="1"/>
</dbReference>
<sequence>MSERVKNMVENKTCGRCKWITAHSGCEGKPDNSEDHIRAAAASGADVLEIDVRRVQGDLLLTHNEPEDPASCVSLKECFRLVKELSGQIRINCDLKHEGLERDVLALAEQEKVQGRIILTGTVASELLETMPEWVMVSMNVENLLPGVYEAAEARGELRMTEEEENLLLEKARRYGVSSLNMNYRYFHRGLWQKMADAGIAFSLWTANDEETIRRLLAYDLENLTTRMPVFACRVRAELAGNPCW</sequence>
<proteinExistence type="predicted"/>
<evidence type="ECO:0000313" key="2">
    <source>
        <dbReference type="Proteomes" id="UP000824002"/>
    </source>
</evidence>